<comment type="caution">
    <text evidence="1">The sequence shown here is derived from an EMBL/GenBank/DDBJ whole genome shotgun (WGS) entry which is preliminary data.</text>
</comment>
<evidence type="ECO:0000313" key="1">
    <source>
        <dbReference type="EMBL" id="KAF9491633.1"/>
    </source>
</evidence>
<accession>A0A9P6DDA1</accession>
<dbReference type="EMBL" id="MU154615">
    <property type="protein sequence ID" value="KAF9491633.1"/>
    <property type="molecule type" value="Genomic_DNA"/>
</dbReference>
<keyword evidence="2" id="KW-1185">Reference proteome</keyword>
<sequence length="56" mass="6556">MNRMTVYVWQHQVETNQNLVRAAPQTPRFHQPQTPHSQRTSQMLIFKANVCHGPSQ</sequence>
<dbReference type="Proteomes" id="UP000807025">
    <property type="component" value="Unassembled WGS sequence"/>
</dbReference>
<reference evidence="1" key="1">
    <citation type="submission" date="2020-11" db="EMBL/GenBank/DDBJ databases">
        <authorList>
            <consortium name="DOE Joint Genome Institute"/>
            <person name="Ahrendt S."/>
            <person name="Riley R."/>
            <person name="Andreopoulos W."/>
            <person name="Labutti K."/>
            <person name="Pangilinan J."/>
            <person name="Ruiz-Duenas F.J."/>
            <person name="Barrasa J.M."/>
            <person name="Sanchez-Garcia M."/>
            <person name="Camarero S."/>
            <person name="Miyauchi S."/>
            <person name="Serrano A."/>
            <person name="Linde D."/>
            <person name="Babiker R."/>
            <person name="Drula E."/>
            <person name="Ayuso-Fernandez I."/>
            <person name="Pacheco R."/>
            <person name="Padilla G."/>
            <person name="Ferreira P."/>
            <person name="Barriuso J."/>
            <person name="Kellner H."/>
            <person name="Castanera R."/>
            <person name="Alfaro M."/>
            <person name="Ramirez L."/>
            <person name="Pisabarro A.G."/>
            <person name="Kuo A."/>
            <person name="Tritt A."/>
            <person name="Lipzen A."/>
            <person name="He G."/>
            <person name="Yan M."/>
            <person name="Ng V."/>
            <person name="Cullen D."/>
            <person name="Martin F."/>
            <person name="Rosso M.-N."/>
            <person name="Henrissat B."/>
            <person name="Hibbett D."/>
            <person name="Martinez A.T."/>
            <person name="Grigoriev I.V."/>
        </authorList>
    </citation>
    <scope>NUCLEOTIDE SEQUENCE</scope>
    <source>
        <strain evidence="1">ATCC 90797</strain>
    </source>
</reference>
<proteinExistence type="predicted"/>
<protein>
    <submittedName>
        <fullName evidence="1">Uncharacterized protein</fullName>
    </submittedName>
</protein>
<gene>
    <name evidence="1" type="ORF">BDN71DRAFT_1452716</name>
</gene>
<organism evidence="1 2">
    <name type="scientific">Pleurotus eryngii</name>
    <name type="common">Boletus of the steppes</name>
    <dbReference type="NCBI Taxonomy" id="5323"/>
    <lineage>
        <taxon>Eukaryota</taxon>
        <taxon>Fungi</taxon>
        <taxon>Dikarya</taxon>
        <taxon>Basidiomycota</taxon>
        <taxon>Agaricomycotina</taxon>
        <taxon>Agaricomycetes</taxon>
        <taxon>Agaricomycetidae</taxon>
        <taxon>Agaricales</taxon>
        <taxon>Pleurotineae</taxon>
        <taxon>Pleurotaceae</taxon>
        <taxon>Pleurotus</taxon>
    </lineage>
</organism>
<dbReference type="AlphaFoldDB" id="A0A9P6DDA1"/>
<name>A0A9P6DDA1_PLEER</name>
<evidence type="ECO:0000313" key="2">
    <source>
        <dbReference type="Proteomes" id="UP000807025"/>
    </source>
</evidence>